<organism evidence="1 2">
    <name type="scientific">Ameca splendens</name>
    <dbReference type="NCBI Taxonomy" id="208324"/>
    <lineage>
        <taxon>Eukaryota</taxon>
        <taxon>Metazoa</taxon>
        <taxon>Chordata</taxon>
        <taxon>Craniata</taxon>
        <taxon>Vertebrata</taxon>
        <taxon>Euteleostomi</taxon>
        <taxon>Actinopterygii</taxon>
        <taxon>Neopterygii</taxon>
        <taxon>Teleostei</taxon>
        <taxon>Neoteleostei</taxon>
        <taxon>Acanthomorphata</taxon>
        <taxon>Ovalentaria</taxon>
        <taxon>Atherinomorphae</taxon>
        <taxon>Cyprinodontiformes</taxon>
        <taxon>Goodeidae</taxon>
        <taxon>Ameca</taxon>
    </lineage>
</organism>
<keyword evidence="2" id="KW-1185">Reference proteome</keyword>
<name>A0ABV0YTV7_9TELE</name>
<accession>A0ABV0YTV7</accession>
<comment type="caution">
    <text evidence="1">The sequence shown here is derived from an EMBL/GenBank/DDBJ whole genome shotgun (WGS) entry which is preliminary data.</text>
</comment>
<sequence length="112" mass="12408">MYTFRCANSSSRMKAVLSQNGCFIPNEKCSFSSLVSRETASDLQSFLPKQSLLHGTEIMGGNEGRCRTSGAKGGRSLPEQTTRRPFITPLLLLLVLTDARLILLPHSTYTIW</sequence>
<dbReference type="EMBL" id="JAHRIP010042176">
    <property type="protein sequence ID" value="MEQ2297309.1"/>
    <property type="molecule type" value="Genomic_DNA"/>
</dbReference>
<dbReference type="Proteomes" id="UP001469553">
    <property type="component" value="Unassembled WGS sequence"/>
</dbReference>
<gene>
    <name evidence="1" type="ORF">AMECASPLE_033498</name>
</gene>
<reference evidence="1 2" key="1">
    <citation type="submission" date="2021-06" db="EMBL/GenBank/DDBJ databases">
        <authorList>
            <person name="Palmer J.M."/>
        </authorList>
    </citation>
    <scope>NUCLEOTIDE SEQUENCE [LARGE SCALE GENOMIC DNA]</scope>
    <source>
        <strain evidence="1 2">AS_MEX2019</strain>
        <tissue evidence="1">Muscle</tissue>
    </source>
</reference>
<proteinExistence type="predicted"/>
<evidence type="ECO:0000313" key="2">
    <source>
        <dbReference type="Proteomes" id="UP001469553"/>
    </source>
</evidence>
<evidence type="ECO:0000313" key="1">
    <source>
        <dbReference type="EMBL" id="MEQ2297309.1"/>
    </source>
</evidence>
<protein>
    <submittedName>
        <fullName evidence="1">Uncharacterized protein</fullName>
    </submittedName>
</protein>